<dbReference type="InterPro" id="IPR027417">
    <property type="entry name" value="P-loop_NTPase"/>
</dbReference>
<evidence type="ECO:0000256" key="6">
    <source>
        <dbReference type="ARBA" id="ARBA00022679"/>
    </source>
</evidence>
<name>A0A935IIA2_9MICO</name>
<feature type="compositionally biased region" description="Polar residues" evidence="15">
    <location>
        <begin position="464"/>
        <end position="474"/>
    </location>
</feature>
<evidence type="ECO:0000256" key="13">
    <source>
        <dbReference type="ARBA" id="ARBA00023137"/>
    </source>
</evidence>
<reference evidence="17 18" key="1">
    <citation type="submission" date="2020-10" db="EMBL/GenBank/DDBJ databases">
        <title>Connecting structure to function with the recovery of over 1000 high-quality activated sludge metagenome-assembled genomes encoding full-length rRNA genes using long-read sequencing.</title>
        <authorList>
            <person name="Singleton C.M."/>
            <person name="Petriglieri F."/>
            <person name="Kristensen J.M."/>
            <person name="Kirkegaard R.H."/>
            <person name="Michaelsen T.Y."/>
            <person name="Andersen M.H."/>
            <person name="Karst S.M."/>
            <person name="Dueholm M.S."/>
            <person name="Nielsen P.H."/>
            <person name="Albertsen M."/>
        </authorList>
    </citation>
    <scope>NUCLEOTIDE SEQUENCE [LARGE SCALE GENOMIC DNA]</scope>
    <source>
        <strain evidence="17">Ega_18-Q3-R5-49_MAXAC.001</strain>
    </source>
</reference>
<dbReference type="EMBL" id="JADJIB010000001">
    <property type="protein sequence ID" value="MBK7271865.1"/>
    <property type="molecule type" value="Genomic_DNA"/>
</dbReference>
<keyword evidence="13" id="KW-0829">Tyrosine-protein kinase</keyword>
<dbReference type="NCBIfam" id="TIGR01007">
    <property type="entry name" value="eps_fam"/>
    <property type="match status" value="1"/>
</dbReference>
<organism evidence="17 18">
    <name type="scientific">Candidatus Phosphoribacter hodrii</name>
    <dbReference type="NCBI Taxonomy" id="2953743"/>
    <lineage>
        <taxon>Bacteria</taxon>
        <taxon>Bacillati</taxon>
        <taxon>Actinomycetota</taxon>
        <taxon>Actinomycetes</taxon>
        <taxon>Micrococcales</taxon>
        <taxon>Dermatophilaceae</taxon>
        <taxon>Candidatus Phosphoribacter</taxon>
    </lineage>
</organism>
<dbReference type="Pfam" id="PF10609">
    <property type="entry name" value="ParA"/>
    <property type="match status" value="1"/>
</dbReference>
<dbReference type="FunFam" id="3.40.50.300:FF:000527">
    <property type="entry name" value="Tyrosine-protein kinase etk"/>
    <property type="match status" value="1"/>
</dbReference>
<protein>
    <recommendedName>
        <fullName evidence="4">non-specific protein-tyrosine kinase</fullName>
        <ecNumber evidence="4">2.7.10.2</ecNumber>
    </recommendedName>
</protein>
<dbReference type="Pfam" id="PF02706">
    <property type="entry name" value="Wzz"/>
    <property type="match status" value="1"/>
</dbReference>
<keyword evidence="8" id="KW-0547">Nucleotide-binding</keyword>
<comment type="similarity">
    <text evidence="3">Belongs to the CpsD/CapB family.</text>
</comment>
<keyword evidence="11" id="KW-1133">Transmembrane helix</keyword>
<evidence type="ECO:0000256" key="10">
    <source>
        <dbReference type="ARBA" id="ARBA00022840"/>
    </source>
</evidence>
<dbReference type="PANTHER" id="PTHR32309:SF13">
    <property type="entry name" value="FERRIC ENTEROBACTIN TRANSPORT PROTEIN FEPE"/>
    <property type="match status" value="1"/>
</dbReference>
<dbReference type="PANTHER" id="PTHR32309">
    <property type="entry name" value="TYROSINE-PROTEIN KINASE"/>
    <property type="match status" value="1"/>
</dbReference>
<keyword evidence="6 17" id="KW-0808">Transferase</keyword>
<comment type="caution">
    <text evidence="17">The sequence shown here is derived from an EMBL/GenBank/DDBJ whole genome shotgun (WGS) entry which is preliminary data.</text>
</comment>
<keyword evidence="9" id="KW-0418">Kinase</keyword>
<dbReference type="GO" id="GO:0004715">
    <property type="term" value="F:non-membrane spanning protein tyrosine kinase activity"/>
    <property type="evidence" value="ECO:0007669"/>
    <property type="project" value="UniProtKB-EC"/>
</dbReference>
<dbReference type="InterPro" id="IPR005702">
    <property type="entry name" value="Wzc-like_C"/>
</dbReference>
<sequence>MGRWVFEFSQAGECINVQLRELLGVLRARWRTVAACLLLVVGLTAAVTVTTTPNYTASARVYLTIERPADQARGDAGGVSVMRYNDLKTLAEVLYSPTVMEPLRAELGLPPGAGVGVSLNISENASVMDVVGSSSDPRLAAAIANTTGPVLAKVAVQFSPLLSQSAPNATCVSITKAAAPGLPTSPNVRRNLALGMLIGLALGVGLAMVRHAMDTKVRTEADLKVASDRPVLAKIPLEASAVDHPLTIESDPHGAHAESIRRLRTNLMFVDVTTGKHSFVLTSAMPGEGKTTTTINLALAIADAGSRVILVDGDLRNPSVAKALGIEGGVGLTTALLGRASLAEVIQPWGETGLSILAAGEIPPNPSELLGSRPMAELFEKLAADFDFVLIDSPPLVPVIDAVLLQRLTGGLVMVVAAERTRKKDLATALTSLRTVDVAPAGFVLNFVQVDASDSYRYGKYRYQPSQADTNSTPAPRKAPSALGTRASRRQARRAGS</sequence>
<evidence type="ECO:0000256" key="5">
    <source>
        <dbReference type="ARBA" id="ARBA00022475"/>
    </source>
</evidence>
<dbReference type="InterPro" id="IPR050445">
    <property type="entry name" value="Bact_polysacc_biosynth/exp"/>
</dbReference>
<evidence type="ECO:0000256" key="1">
    <source>
        <dbReference type="ARBA" id="ARBA00004651"/>
    </source>
</evidence>
<feature type="domain" description="Polysaccharide chain length determinant N-terminal" evidence="16">
    <location>
        <begin position="17"/>
        <end position="106"/>
    </location>
</feature>
<dbReference type="InterPro" id="IPR003856">
    <property type="entry name" value="LPS_length_determ_N"/>
</dbReference>
<feature type="compositionally biased region" description="Basic residues" evidence="15">
    <location>
        <begin position="487"/>
        <end position="497"/>
    </location>
</feature>
<dbReference type="GO" id="GO:0005524">
    <property type="term" value="F:ATP binding"/>
    <property type="evidence" value="ECO:0007669"/>
    <property type="project" value="UniProtKB-KW"/>
</dbReference>
<keyword evidence="10" id="KW-0067">ATP-binding</keyword>
<evidence type="ECO:0000259" key="16">
    <source>
        <dbReference type="Pfam" id="PF02706"/>
    </source>
</evidence>
<proteinExistence type="inferred from homology"/>
<dbReference type="GO" id="GO:0042802">
    <property type="term" value="F:identical protein binding"/>
    <property type="evidence" value="ECO:0007669"/>
    <property type="project" value="UniProtKB-ARBA"/>
</dbReference>
<evidence type="ECO:0000313" key="18">
    <source>
        <dbReference type="Proteomes" id="UP000726105"/>
    </source>
</evidence>
<accession>A0A935IIA2</accession>
<dbReference type="EC" id="2.7.10.2" evidence="4"/>
<comment type="similarity">
    <text evidence="2">Belongs to the CpsC/CapA family.</text>
</comment>
<dbReference type="AlphaFoldDB" id="A0A935IIA2"/>
<comment type="subcellular location">
    <subcellularLocation>
        <location evidence="1">Cell membrane</location>
        <topology evidence="1">Multi-pass membrane protein</topology>
    </subcellularLocation>
</comment>
<dbReference type="InterPro" id="IPR033756">
    <property type="entry name" value="YlxH/NBP35"/>
</dbReference>
<evidence type="ECO:0000313" key="17">
    <source>
        <dbReference type="EMBL" id="MBK7271865.1"/>
    </source>
</evidence>
<feature type="region of interest" description="Disordered" evidence="15">
    <location>
        <begin position="463"/>
        <end position="497"/>
    </location>
</feature>
<evidence type="ECO:0000256" key="3">
    <source>
        <dbReference type="ARBA" id="ARBA00007316"/>
    </source>
</evidence>
<keyword evidence="5" id="KW-1003">Cell membrane</keyword>
<evidence type="ECO:0000256" key="2">
    <source>
        <dbReference type="ARBA" id="ARBA00006683"/>
    </source>
</evidence>
<evidence type="ECO:0000256" key="4">
    <source>
        <dbReference type="ARBA" id="ARBA00011903"/>
    </source>
</evidence>
<evidence type="ECO:0000256" key="9">
    <source>
        <dbReference type="ARBA" id="ARBA00022777"/>
    </source>
</evidence>
<evidence type="ECO:0000256" key="14">
    <source>
        <dbReference type="ARBA" id="ARBA00051245"/>
    </source>
</evidence>
<dbReference type="Gene3D" id="3.40.50.300">
    <property type="entry name" value="P-loop containing nucleotide triphosphate hydrolases"/>
    <property type="match status" value="1"/>
</dbReference>
<keyword evidence="12" id="KW-0472">Membrane</keyword>
<evidence type="ECO:0000256" key="12">
    <source>
        <dbReference type="ARBA" id="ARBA00023136"/>
    </source>
</evidence>
<comment type="catalytic activity">
    <reaction evidence="14">
        <text>L-tyrosyl-[protein] + ATP = O-phospho-L-tyrosyl-[protein] + ADP + H(+)</text>
        <dbReference type="Rhea" id="RHEA:10596"/>
        <dbReference type="Rhea" id="RHEA-COMP:10136"/>
        <dbReference type="Rhea" id="RHEA-COMP:20101"/>
        <dbReference type="ChEBI" id="CHEBI:15378"/>
        <dbReference type="ChEBI" id="CHEBI:30616"/>
        <dbReference type="ChEBI" id="CHEBI:46858"/>
        <dbReference type="ChEBI" id="CHEBI:61978"/>
        <dbReference type="ChEBI" id="CHEBI:456216"/>
        <dbReference type="EC" id="2.7.10.2"/>
    </reaction>
</comment>
<evidence type="ECO:0000256" key="7">
    <source>
        <dbReference type="ARBA" id="ARBA00022692"/>
    </source>
</evidence>
<evidence type="ECO:0000256" key="15">
    <source>
        <dbReference type="SAM" id="MobiDB-lite"/>
    </source>
</evidence>
<evidence type="ECO:0000256" key="11">
    <source>
        <dbReference type="ARBA" id="ARBA00022989"/>
    </source>
</evidence>
<dbReference type="Proteomes" id="UP000726105">
    <property type="component" value="Unassembled WGS sequence"/>
</dbReference>
<gene>
    <name evidence="17" type="ORF">IPI13_01395</name>
</gene>
<dbReference type="GO" id="GO:0005886">
    <property type="term" value="C:plasma membrane"/>
    <property type="evidence" value="ECO:0007669"/>
    <property type="project" value="UniProtKB-SubCell"/>
</dbReference>
<keyword evidence="7" id="KW-0812">Transmembrane</keyword>
<evidence type="ECO:0000256" key="8">
    <source>
        <dbReference type="ARBA" id="ARBA00022741"/>
    </source>
</evidence>
<dbReference type="SUPFAM" id="SSF52540">
    <property type="entry name" value="P-loop containing nucleoside triphosphate hydrolases"/>
    <property type="match status" value="1"/>
</dbReference>
<dbReference type="CDD" id="cd05387">
    <property type="entry name" value="BY-kinase"/>
    <property type="match status" value="1"/>
</dbReference>